<reference evidence="4 5" key="1">
    <citation type="submission" date="2019-06" db="EMBL/GenBank/DDBJ databases">
        <title>Persicimonas caeni gen. nov., sp. nov., a predatory bacterium isolated from solar saltern.</title>
        <authorList>
            <person name="Wang S."/>
        </authorList>
    </citation>
    <scope>NUCLEOTIDE SEQUENCE [LARGE SCALE GENOMIC DNA]</scope>
    <source>
        <strain evidence="4 5">YN101</strain>
    </source>
</reference>
<proteinExistence type="predicted"/>
<keyword evidence="1" id="KW-0547">Nucleotide-binding</keyword>
<name>A0A4Y6PWS5_PERCE</name>
<dbReference type="PANTHER" id="PTHR43272:SF33">
    <property type="entry name" value="AMP-BINDING DOMAIN-CONTAINING PROTEIN-RELATED"/>
    <property type="match status" value="1"/>
</dbReference>
<evidence type="ECO:0000259" key="3">
    <source>
        <dbReference type="Pfam" id="PF00501"/>
    </source>
</evidence>
<dbReference type="GO" id="GO:0004467">
    <property type="term" value="F:long-chain fatty acid-CoA ligase activity"/>
    <property type="evidence" value="ECO:0007669"/>
    <property type="project" value="TreeGrafter"/>
</dbReference>
<dbReference type="PANTHER" id="PTHR43272">
    <property type="entry name" value="LONG-CHAIN-FATTY-ACID--COA LIGASE"/>
    <property type="match status" value="1"/>
</dbReference>
<dbReference type="CDD" id="cd05907">
    <property type="entry name" value="VL_LC_FACS_like"/>
    <property type="match status" value="1"/>
</dbReference>
<protein>
    <submittedName>
        <fullName evidence="4">Long-chain fatty acid--CoA ligase</fullName>
    </submittedName>
</protein>
<dbReference type="InterPro" id="IPR000873">
    <property type="entry name" value="AMP-dep_synth/lig_dom"/>
</dbReference>
<dbReference type="SUPFAM" id="SSF56801">
    <property type="entry name" value="Acetyl-CoA synthetase-like"/>
    <property type="match status" value="1"/>
</dbReference>
<dbReference type="Proteomes" id="UP000315995">
    <property type="component" value="Chromosome"/>
</dbReference>
<dbReference type="InterPro" id="IPR042099">
    <property type="entry name" value="ANL_N_sf"/>
</dbReference>
<dbReference type="OrthoDB" id="9803968at2"/>
<evidence type="ECO:0000313" key="5">
    <source>
        <dbReference type="Proteomes" id="UP000315995"/>
    </source>
</evidence>
<accession>A0A4Y6PWS5</accession>
<evidence type="ECO:0000313" key="4">
    <source>
        <dbReference type="EMBL" id="QDG52778.1"/>
    </source>
</evidence>
<dbReference type="EMBL" id="CP041186">
    <property type="protein sequence ID" value="QDG52778.1"/>
    <property type="molecule type" value="Genomic_DNA"/>
</dbReference>
<accession>A0A5B8Y8C2</accession>
<dbReference type="Pfam" id="PF23562">
    <property type="entry name" value="AMP-binding_C_3"/>
    <property type="match status" value="1"/>
</dbReference>
<dbReference type="PROSITE" id="PS00455">
    <property type="entry name" value="AMP_BINDING"/>
    <property type="match status" value="1"/>
</dbReference>
<dbReference type="InterPro" id="IPR020845">
    <property type="entry name" value="AMP-binding_CS"/>
</dbReference>
<dbReference type="GO" id="GO:0005524">
    <property type="term" value="F:ATP binding"/>
    <property type="evidence" value="ECO:0007669"/>
    <property type="project" value="UniProtKB-KW"/>
</dbReference>
<organism evidence="4 5">
    <name type="scientific">Persicimonas caeni</name>
    <dbReference type="NCBI Taxonomy" id="2292766"/>
    <lineage>
        <taxon>Bacteria</taxon>
        <taxon>Deltaproteobacteria</taxon>
        <taxon>Bradymonadales</taxon>
        <taxon>Bradymonadaceae</taxon>
        <taxon>Persicimonas</taxon>
    </lineage>
</organism>
<gene>
    <name evidence="4" type="ORF">FIV42_19125</name>
</gene>
<evidence type="ECO:0000256" key="2">
    <source>
        <dbReference type="ARBA" id="ARBA00022840"/>
    </source>
</evidence>
<evidence type="ECO:0000256" key="1">
    <source>
        <dbReference type="ARBA" id="ARBA00022741"/>
    </source>
</evidence>
<feature type="domain" description="AMP-dependent synthetase/ligase" evidence="3">
    <location>
        <begin position="42"/>
        <end position="431"/>
    </location>
</feature>
<dbReference type="Gene3D" id="3.40.50.12780">
    <property type="entry name" value="N-terminal domain of ligase-like"/>
    <property type="match status" value="1"/>
</dbReference>
<keyword evidence="5" id="KW-1185">Reference proteome</keyword>
<dbReference type="RefSeq" id="WP_141199241.1">
    <property type="nucleotide sequence ID" value="NZ_CP041186.1"/>
</dbReference>
<dbReference type="AlphaFoldDB" id="A0A4Y6PWS5"/>
<keyword evidence="4" id="KW-0436">Ligase</keyword>
<sequence>MALDYTTYESLTDLEYRNLVEIYHHSIDHFAEQKLFGVKRDGQYQWMSYADFGERVERCRAALASMGVEHGDTVAIISNNRPEWAIGAYATYTLGARWCPMYEAQAEKEWAYIINDSDAKIAFVANADIRQTLAEMCEAGDISLDHIVHFDGPREDSFDALLEGSEPNVEAVEPDGDDICGLIYTSGTTGDPKGVLLSHHNIASNVEAIHSFNIIAPDDISLSFLPWAHSFGQTAELHGMFATGASMGLVESISTITENLQEIRPTLLFSVPRIFNRIYNGIQTKLEEEGGLKKTLFEKALQNSDRLRNQQQQEGQAHTTTKLLDKFYDKLVFQKVRQRFGGRLKYAVSGGAKLSPEIAYFIDNMHISVMEGYGLTETSPIVSVNAPGQHKIGSVGKPVTGVEVKIEKHKEHESEFGEVCVRGPNIMKGYYKKPDKTAEVIDEDGWFHTGDLGCIDEDGFLWIEGRAKEEFKLSNGKYVSPGPLEEKLKLAPHVDQVMLEGHNHPFNVAIVNVDKEALQHWAEKNGVPTDNLTQRPEVRELIESEIEEQSADFKNYERPRKVIIVDDEWTPENGVLTPTLKLKRRVIYERYEDNIDDVYEDADED</sequence>
<dbReference type="GO" id="GO:0016020">
    <property type="term" value="C:membrane"/>
    <property type="evidence" value="ECO:0007669"/>
    <property type="project" value="TreeGrafter"/>
</dbReference>
<keyword evidence="2" id="KW-0067">ATP-binding</keyword>
<dbReference type="Pfam" id="PF00501">
    <property type="entry name" value="AMP-binding"/>
    <property type="match status" value="1"/>
</dbReference>